<name>A0A1H0H080_9HYPH</name>
<sequence>MTYVSFTTVDAITGIPANVQPTRGGPVDPAGCVRDFALETRWPITGSNYDILYGTTTGRTDIPGILSTLTKTQFDAAKAAEMAARVLALRLTMSPMVDAERDRRIDAGFLFGGTLFQARPADRENILGAASLAHMAVTLSGKKPGDLRWHDGDEDFRWIAADNSLVPMDAPTVIAFGQAAANHKSVHTFAARALKDADPIPTNFVDDGYWPTQ</sequence>
<evidence type="ECO:0000313" key="2">
    <source>
        <dbReference type="EMBL" id="SDO12444.1"/>
    </source>
</evidence>
<dbReference type="Pfam" id="PF14301">
    <property type="entry name" value="DUF4376"/>
    <property type="match status" value="1"/>
</dbReference>
<dbReference type="Proteomes" id="UP000198793">
    <property type="component" value="Unassembled WGS sequence"/>
</dbReference>
<accession>A0A1H0H080</accession>
<feature type="domain" description="DUF4376" evidence="1">
    <location>
        <begin position="96"/>
        <end position="197"/>
    </location>
</feature>
<dbReference type="OrthoDB" id="7870359at2"/>
<dbReference type="InterPro" id="IPR025484">
    <property type="entry name" value="DUF4376"/>
</dbReference>
<dbReference type="STRING" id="1166073.SAMN05192530_103447"/>
<gene>
    <name evidence="2" type="ORF">SAMN05192530_103447</name>
</gene>
<dbReference type="EMBL" id="FNIT01000003">
    <property type="protein sequence ID" value="SDO12444.1"/>
    <property type="molecule type" value="Genomic_DNA"/>
</dbReference>
<evidence type="ECO:0000313" key="3">
    <source>
        <dbReference type="Proteomes" id="UP000198793"/>
    </source>
</evidence>
<proteinExistence type="predicted"/>
<organism evidence="2 3">
    <name type="scientific">Aureimonas jatrophae</name>
    <dbReference type="NCBI Taxonomy" id="1166073"/>
    <lineage>
        <taxon>Bacteria</taxon>
        <taxon>Pseudomonadati</taxon>
        <taxon>Pseudomonadota</taxon>
        <taxon>Alphaproteobacteria</taxon>
        <taxon>Hyphomicrobiales</taxon>
        <taxon>Aurantimonadaceae</taxon>
        <taxon>Aureimonas</taxon>
    </lineage>
</organism>
<reference evidence="2 3" key="1">
    <citation type="submission" date="2016-10" db="EMBL/GenBank/DDBJ databases">
        <authorList>
            <person name="de Groot N.N."/>
        </authorList>
    </citation>
    <scope>NUCLEOTIDE SEQUENCE [LARGE SCALE GENOMIC DNA]</scope>
    <source>
        <strain evidence="3">L7-484,KACC 16230,DSM 25025</strain>
    </source>
</reference>
<keyword evidence="3" id="KW-1185">Reference proteome</keyword>
<evidence type="ECO:0000259" key="1">
    <source>
        <dbReference type="Pfam" id="PF14301"/>
    </source>
</evidence>
<dbReference type="RefSeq" id="WP_090672601.1">
    <property type="nucleotide sequence ID" value="NZ_FNIT01000003.1"/>
</dbReference>
<protein>
    <recommendedName>
        <fullName evidence="1">DUF4376 domain-containing protein</fullName>
    </recommendedName>
</protein>
<dbReference type="AlphaFoldDB" id="A0A1H0H080"/>